<dbReference type="Proteomes" id="UP000007755">
    <property type="component" value="Unassembled WGS sequence"/>
</dbReference>
<name>F4WU99_ACREC</name>
<gene>
    <name evidence="1" type="ORF">G5I_09457</name>
</gene>
<organism evidence="2">
    <name type="scientific">Acromyrmex echinatior</name>
    <name type="common">Panamanian leafcutter ant</name>
    <name type="synonym">Acromyrmex octospinosus echinatior</name>
    <dbReference type="NCBI Taxonomy" id="103372"/>
    <lineage>
        <taxon>Eukaryota</taxon>
        <taxon>Metazoa</taxon>
        <taxon>Ecdysozoa</taxon>
        <taxon>Arthropoda</taxon>
        <taxon>Hexapoda</taxon>
        <taxon>Insecta</taxon>
        <taxon>Pterygota</taxon>
        <taxon>Neoptera</taxon>
        <taxon>Endopterygota</taxon>
        <taxon>Hymenoptera</taxon>
        <taxon>Apocrita</taxon>
        <taxon>Aculeata</taxon>
        <taxon>Formicoidea</taxon>
        <taxon>Formicidae</taxon>
        <taxon>Myrmicinae</taxon>
        <taxon>Acromyrmex</taxon>
    </lineage>
</organism>
<sequence>MANWTDAETDARKRKARLSLNDRITSCESSRRNIAKKRSNPLESSSTYQFLLQATIDVTRKQGKKKMRKPSDFRAQSADYLTKCRRQKLETLGLESHEIRTSVTDLSSNENAAPSPETGHSIRDVLIGALVAVSSVCSAGVIPAAIPAIAAAPAVPAALTVGTYASSYNAHAVNHAIAAPYVAAAPLAYSAYSAYPALPAAYSAYSAPIIAGRR</sequence>
<keyword evidence="2" id="KW-1185">Reference proteome</keyword>
<dbReference type="AlphaFoldDB" id="F4WU99"/>
<evidence type="ECO:0000313" key="1">
    <source>
        <dbReference type="EMBL" id="EGI62207.1"/>
    </source>
</evidence>
<dbReference type="InParanoid" id="F4WU99"/>
<dbReference type="EMBL" id="GL888355">
    <property type="protein sequence ID" value="EGI62207.1"/>
    <property type="molecule type" value="Genomic_DNA"/>
</dbReference>
<dbReference type="eggNOG" id="ENOG502T364">
    <property type="taxonomic scope" value="Eukaryota"/>
</dbReference>
<proteinExistence type="predicted"/>
<accession>F4WU99</accession>
<evidence type="ECO:0000313" key="2">
    <source>
        <dbReference type="Proteomes" id="UP000007755"/>
    </source>
</evidence>
<reference evidence="1" key="1">
    <citation type="submission" date="2011-02" db="EMBL/GenBank/DDBJ databases">
        <title>The genome of the leaf-cutting ant Acromyrmex echinatior suggests key adaptations to social evolution and fungus farming.</title>
        <authorList>
            <person name="Nygaard S."/>
            <person name="Zhang G."/>
        </authorList>
    </citation>
    <scope>NUCLEOTIDE SEQUENCE</scope>
</reference>
<protein>
    <submittedName>
        <fullName evidence="1">Uncharacterized protein</fullName>
    </submittedName>
</protein>